<dbReference type="EMBL" id="MU856037">
    <property type="protein sequence ID" value="KAK3897934.1"/>
    <property type="molecule type" value="Genomic_DNA"/>
</dbReference>
<dbReference type="Pfam" id="PF00264">
    <property type="entry name" value="Tyrosinase"/>
    <property type="match status" value="1"/>
</dbReference>
<protein>
    <submittedName>
        <fullName evidence="5">Domain, di-copper centre</fullName>
    </submittedName>
</protein>
<evidence type="ECO:0000313" key="5">
    <source>
        <dbReference type="EMBL" id="KAK3897934.1"/>
    </source>
</evidence>
<feature type="domain" description="Tyrosinase copper-binding" evidence="4">
    <location>
        <begin position="239"/>
        <end position="250"/>
    </location>
</feature>
<evidence type="ECO:0000313" key="6">
    <source>
        <dbReference type="Proteomes" id="UP001303889"/>
    </source>
</evidence>
<dbReference type="PROSITE" id="PS00498">
    <property type="entry name" value="TYROSINASE_2"/>
    <property type="match status" value="1"/>
</dbReference>
<dbReference type="Proteomes" id="UP001303889">
    <property type="component" value="Unassembled WGS sequence"/>
</dbReference>
<evidence type="ECO:0000259" key="4">
    <source>
        <dbReference type="PROSITE" id="PS00498"/>
    </source>
</evidence>
<keyword evidence="1" id="KW-0479">Metal-binding</keyword>
<keyword evidence="2" id="KW-0560">Oxidoreductase</keyword>
<keyword evidence="6" id="KW-1185">Reference proteome</keyword>
<evidence type="ECO:0000256" key="1">
    <source>
        <dbReference type="ARBA" id="ARBA00022723"/>
    </source>
</evidence>
<feature type="region of interest" description="Disordered" evidence="3">
    <location>
        <begin position="147"/>
        <end position="171"/>
    </location>
</feature>
<organism evidence="5 6">
    <name type="scientific">Staphylotrichum tortipilum</name>
    <dbReference type="NCBI Taxonomy" id="2831512"/>
    <lineage>
        <taxon>Eukaryota</taxon>
        <taxon>Fungi</taxon>
        <taxon>Dikarya</taxon>
        <taxon>Ascomycota</taxon>
        <taxon>Pezizomycotina</taxon>
        <taxon>Sordariomycetes</taxon>
        <taxon>Sordariomycetidae</taxon>
        <taxon>Sordariales</taxon>
        <taxon>Chaetomiaceae</taxon>
        <taxon>Staphylotrichum</taxon>
    </lineage>
</organism>
<dbReference type="AlphaFoldDB" id="A0AAN6RPE8"/>
<proteinExistence type="predicted"/>
<dbReference type="SUPFAM" id="SSF48056">
    <property type="entry name" value="Di-copper centre-containing domain"/>
    <property type="match status" value="1"/>
</dbReference>
<name>A0AAN6RPE8_9PEZI</name>
<evidence type="ECO:0000256" key="2">
    <source>
        <dbReference type="ARBA" id="ARBA00023002"/>
    </source>
</evidence>
<dbReference type="PANTHER" id="PTHR11474">
    <property type="entry name" value="TYROSINASE FAMILY MEMBER"/>
    <property type="match status" value="1"/>
</dbReference>
<dbReference type="Gene3D" id="1.10.1280.10">
    <property type="entry name" value="Di-copper center containing domain from catechol oxidase"/>
    <property type="match status" value="2"/>
</dbReference>
<gene>
    <name evidence="5" type="ORF">C8A05DRAFT_47608</name>
</gene>
<dbReference type="GO" id="GO:0016491">
    <property type="term" value="F:oxidoreductase activity"/>
    <property type="evidence" value="ECO:0007669"/>
    <property type="project" value="UniProtKB-KW"/>
</dbReference>
<reference evidence="5" key="1">
    <citation type="journal article" date="2023" name="Mol. Phylogenet. Evol.">
        <title>Genome-scale phylogeny and comparative genomics of the fungal order Sordariales.</title>
        <authorList>
            <person name="Hensen N."/>
            <person name="Bonometti L."/>
            <person name="Westerberg I."/>
            <person name="Brannstrom I.O."/>
            <person name="Guillou S."/>
            <person name="Cros-Aarteil S."/>
            <person name="Calhoun S."/>
            <person name="Haridas S."/>
            <person name="Kuo A."/>
            <person name="Mondo S."/>
            <person name="Pangilinan J."/>
            <person name="Riley R."/>
            <person name="LaButti K."/>
            <person name="Andreopoulos B."/>
            <person name="Lipzen A."/>
            <person name="Chen C."/>
            <person name="Yan M."/>
            <person name="Daum C."/>
            <person name="Ng V."/>
            <person name="Clum A."/>
            <person name="Steindorff A."/>
            <person name="Ohm R.A."/>
            <person name="Martin F."/>
            <person name="Silar P."/>
            <person name="Natvig D.O."/>
            <person name="Lalanne C."/>
            <person name="Gautier V."/>
            <person name="Ament-Velasquez S.L."/>
            <person name="Kruys A."/>
            <person name="Hutchinson M.I."/>
            <person name="Powell A.J."/>
            <person name="Barry K."/>
            <person name="Miller A.N."/>
            <person name="Grigoriev I.V."/>
            <person name="Debuchy R."/>
            <person name="Gladieux P."/>
            <person name="Hiltunen Thoren M."/>
            <person name="Johannesson H."/>
        </authorList>
    </citation>
    <scope>NUCLEOTIDE SEQUENCE</scope>
    <source>
        <strain evidence="5">CBS 103.79</strain>
    </source>
</reference>
<comment type="caution">
    <text evidence="5">The sequence shown here is derived from an EMBL/GenBank/DDBJ whole genome shotgun (WGS) entry which is preliminary data.</text>
</comment>
<reference evidence="5" key="2">
    <citation type="submission" date="2023-05" db="EMBL/GenBank/DDBJ databases">
        <authorList>
            <consortium name="Lawrence Berkeley National Laboratory"/>
            <person name="Steindorff A."/>
            <person name="Hensen N."/>
            <person name="Bonometti L."/>
            <person name="Westerberg I."/>
            <person name="Brannstrom I.O."/>
            <person name="Guillou S."/>
            <person name="Cros-Aarteil S."/>
            <person name="Calhoun S."/>
            <person name="Haridas S."/>
            <person name="Kuo A."/>
            <person name="Mondo S."/>
            <person name="Pangilinan J."/>
            <person name="Riley R."/>
            <person name="Labutti K."/>
            <person name="Andreopoulos B."/>
            <person name="Lipzen A."/>
            <person name="Chen C."/>
            <person name="Yanf M."/>
            <person name="Daum C."/>
            <person name="Ng V."/>
            <person name="Clum A."/>
            <person name="Ohm R."/>
            <person name="Martin F."/>
            <person name="Silar P."/>
            <person name="Natvig D."/>
            <person name="Lalanne C."/>
            <person name="Gautier V."/>
            <person name="Ament-Velasquez S.L."/>
            <person name="Kruys A."/>
            <person name="Hutchinson M.I."/>
            <person name="Powell A.J."/>
            <person name="Barry K."/>
            <person name="Miller A.N."/>
            <person name="Grigoriev I.V."/>
            <person name="Debuchy R."/>
            <person name="Gladieux P."/>
            <person name="Thoren M.H."/>
            <person name="Johannesson H."/>
        </authorList>
    </citation>
    <scope>NUCLEOTIDE SEQUENCE</scope>
    <source>
        <strain evidence="5">CBS 103.79</strain>
    </source>
</reference>
<sequence length="294" mass="31985">MTKVEACMAAKITASKNNKCTLENAAVRREWSDLISEQREEYVTAVHFPGAISRFDDFALRNECNYTGYQLYENYDRYAQDPIHSPLYNGNASSMGGNGAPDASYKGMPQAGRTPNIIASGGDGGCVTEGPFKDMVVNLGPTSMSPFTKLNIPKNPRGDGTGSNPRCLRRDTNHNAAMGATADRAYSLITNNSNIDGFYNQLLSNPPPKNDPYPWGIHTAGHYIHAVDPGGNPATDPGDPVFYFHHGSLDRLWWIWQMQDQAARLNAIPTGRGMNMPGMGMGGGVVEVKDCAEC</sequence>
<dbReference type="InterPro" id="IPR050316">
    <property type="entry name" value="Tyrosinase/Hemocyanin"/>
</dbReference>
<dbReference type="InterPro" id="IPR002227">
    <property type="entry name" value="Tyrosinase_Cu-bd"/>
</dbReference>
<evidence type="ECO:0000256" key="3">
    <source>
        <dbReference type="SAM" id="MobiDB-lite"/>
    </source>
</evidence>
<dbReference type="GO" id="GO:0046872">
    <property type="term" value="F:metal ion binding"/>
    <property type="evidence" value="ECO:0007669"/>
    <property type="project" value="UniProtKB-KW"/>
</dbReference>
<dbReference type="PANTHER" id="PTHR11474:SF125">
    <property type="entry name" value="N-ACETYL-6-HYDROXYTRYPTOPHAN OXIDASE IVOB-RELATED"/>
    <property type="match status" value="1"/>
</dbReference>
<accession>A0AAN6RPE8</accession>
<dbReference type="InterPro" id="IPR008922">
    <property type="entry name" value="Di-copper_centre_dom_sf"/>
</dbReference>